<keyword evidence="4" id="KW-0067">ATP-binding</keyword>
<dbReference type="AlphaFoldDB" id="A0A1B7M1F0"/>
<dbReference type="InterPro" id="IPR052156">
    <property type="entry name" value="BCAA_Transport_ATP-bd_LivF"/>
</dbReference>
<dbReference type="PANTHER" id="PTHR43820:SF4">
    <property type="entry name" value="HIGH-AFFINITY BRANCHED-CHAIN AMINO ACID TRANSPORT ATP-BINDING PROTEIN LIVF"/>
    <property type="match status" value="1"/>
</dbReference>
<dbReference type="GO" id="GO:0015658">
    <property type="term" value="F:branched-chain amino acid transmembrane transporter activity"/>
    <property type="evidence" value="ECO:0007669"/>
    <property type="project" value="TreeGrafter"/>
</dbReference>
<dbReference type="Gene3D" id="3.40.50.300">
    <property type="entry name" value="P-loop containing nucleotide triphosphate hydrolases"/>
    <property type="match status" value="1"/>
</dbReference>
<evidence type="ECO:0000259" key="6">
    <source>
        <dbReference type="PROSITE" id="PS50893"/>
    </source>
</evidence>
<keyword evidence="5" id="KW-0029">Amino-acid transport</keyword>
<proteinExistence type="inferred from homology"/>
<keyword evidence="3" id="KW-0547">Nucleotide-binding</keyword>
<dbReference type="InterPro" id="IPR003593">
    <property type="entry name" value="AAA+_ATPase"/>
</dbReference>
<protein>
    <recommendedName>
        <fullName evidence="6">ABC transporter domain-containing protein</fullName>
    </recommendedName>
</protein>
<dbReference type="InterPro" id="IPR003439">
    <property type="entry name" value="ABC_transporter-like_ATP-bd"/>
</dbReference>
<evidence type="ECO:0000256" key="2">
    <source>
        <dbReference type="ARBA" id="ARBA00022448"/>
    </source>
</evidence>
<evidence type="ECO:0000256" key="4">
    <source>
        <dbReference type="ARBA" id="ARBA00022840"/>
    </source>
</evidence>
<comment type="similarity">
    <text evidence="1">Belongs to the ABC transporter superfamily.</text>
</comment>
<dbReference type="RefSeq" id="WP_043057090.1">
    <property type="nucleotide sequence ID" value="NZ_LXEY01000012.1"/>
</dbReference>
<evidence type="ECO:0000256" key="1">
    <source>
        <dbReference type="ARBA" id="ARBA00005417"/>
    </source>
</evidence>
<dbReference type="EMBL" id="LXEY01000012">
    <property type="protein sequence ID" value="OAV62380.1"/>
    <property type="molecule type" value="Genomic_DNA"/>
</dbReference>
<dbReference type="SMART" id="SM00382">
    <property type="entry name" value="AAA"/>
    <property type="match status" value="1"/>
</dbReference>
<reference evidence="7 8" key="1">
    <citation type="submission" date="2016-04" db="EMBL/GenBank/DDBJ databases">
        <title>First whole genome shotgun sequence of the bacterium Enteractinococcus sp. strain UASWS1574.</title>
        <authorList>
            <person name="Crovadore J."/>
            <person name="Chablais R."/>
            <person name="Lefort F."/>
        </authorList>
    </citation>
    <scope>NUCLEOTIDE SEQUENCE [LARGE SCALE GENOMIC DNA]</scope>
    <source>
        <strain evidence="7 8">UASWS1574</strain>
    </source>
</reference>
<sequence length="230" mass="25264">MLKFEDVSSGYHDTRIIQNLSLSVESGEFVALLGRNGVGKTTLLRTLFGICPIFGGAVVVDGTTLRSIRSEKMARAGYSFLPDDRGVFEELTVEENLVLARHKTYKPAVDVLELFPLLTERRTQLAGSLSGGQKQQLGIARAMLAGRKFIAIDEISQGLQPNIAHATMQALRHLVDEHQISVLIVEQSPTLPLEYCDRVIGMVKGRISLDQPVAAIQQEPDQLTDLLIVT</sequence>
<keyword evidence="8" id="KW-1185">Reference proteome</keyword>
<dbReference type="PANTHER" id="PTHR43820">
    <property type="entry name" value="HIGH-AFFINITY BRANCHED-CHAIN AMINO ACID TRANSPORT ATP-BINDING PROTEIN LIVF"/>
    <property type="match status" value="1"/>
</dbReference>
<organism evidence="7 8">
    <name type="scientific">Enteractinococcus helveticum</name>
    <dbReference type="NCBI Taxonomy" id="1837282"/>
    <lineage>
        <taxon>Bacteria</taxon>
        <taxon>Bacillati</taxon>
        <taxon>Actinomycetota</taxon>
        <taxon>Actinomycetes</taxon>
        <taxon>Micrococcales</taxon>
        <taxon>Micrococcaceae</taxon>
    </lineage>
</organism>
<gene>
    <name evidence="7" type="ORF">A6F49_06640</name>
</gene>
<dbReference type="GO" id="GO:0016887">
    <property type="term" value="F:ATP hydrolysis activity"/>
    <property type="evidence" value="ECO:0007669"/>
    <property type="project" value="InterPro"/>
</dbReference>
<dbReference type="InterPro" id="IPR027417">
    <property type="entry name" value="P-loop_NTPase"/>
</dbReference>
<dbReference type="OrthoDB" id="9805514at2"/>
<comment type="caution">
    <text evidence="7">The sequence shown here is derived from an EMBL/GenBank/DDBJ whole genome shotgun (WGS) entry which is preliminary data.</text>
</comment>
<dbReference type="Pfam" id="PF00005">
    <property type="entry name" value="ABC_tran"/>
    <property type="match status" value="1"/>
</dbReference>
<evidence type="ECO:0000256" key="3">
    <source>
        <dbReference type="ARBA" id="ARBA00022741"/>
    </source>
</evidence>
<evidence type="ECO:0000313" key="8">
    <source>
        <dbReference type="Proteomes" id="UP000078292"/>
    </source>
</evidence>
<keyword evidence="2" id="KW-0813">Transport</keyword>
<dbReference type="GO" id="GO:0005524">
    <property type="term" value="F:ATP binding"/>
    <property type="evidence" value="ECO:0007669"/>
    <property type="project" value="UniProtKB-KW"/>
</dbReference>
<evidence type="ECO:0000313" key="7">
    <source>
        <dbReference type="EMBL" id="OAV62380.1"/>
    </source>
</evidence>
<dbReference type="PROSITE" id="PS50893">
    <property type="entry name" value="ABC_TRANSPORTER_2"/>
    <property type="match status" value="1"/>
</dbReference>
<dbReference type="Proteomes" id="UP000078292">
    <property type="component" value="Unassembled WGS sequence"/>
</dbReference>
<evidence type="ECO:0000256" key="5">
    <source>
        <dbReference type="ARBA" id="ARBA00022970"/>
    </source>
</evidence>
<dbReference type="GO" id="GO:0015807">
    <property type="term" value="P:L-amino acid transport"/>
    <property type="evidence" value="ECO:0007669"/>
    <property type="project" value="TreeGrafter"/>
</dbReference>
<dbReference type="SUPFAM" id="SSF52540">
    <property type="entry name" value="P-loop containing nucleoside triphosphate hydrolases"/>
    <property type="match status" value="1"/>
</dbReference>
<accession>A0A1B7M1F0</accession>
<feature type="domain" description="ABC transporter" evidence="6">
    <location>
        <begin position="2"/>
        <end position="229"/>
    </location>
</feature>
<name>A0A1B7M1F0_9MICC</name>
<dbReference type="STRING" id="1837282.A6F49_06640"/>